<dbReference type="GO" id="GO:0045128">
    <property type="term" value="P:negative regulation of reciprocal meiotic recombination"/>
    <property type="evidence" value="ECO:0007669"/>
    <property type="project" value="EnsemblFungi"/>
</dbReference>
<dbReference type="EC" id="2.1.1.359" evidence="4"/>
<dbReference type="GO" id="GO:0009302">
    <property type="term" value="P:sno(s)RNA transcription"/>
    <property type="evidence" value="ECO:0007669"/>
    <property type="project" value="EnsemblFungi"/>
</dbReference>
<dbReference type="InterPro" id="IPR001202">
    <property type="entry name" value="WW_dom"/>
</dbReference>
<dbReference type="PROSITE" id="PS51568">
    <property type="entry name" value="SAM_MT43_SET2_1"/>
    <property type="match status" value="1"/>
</dbReference>
<dbReference type="Gene3D" id="2.170.270.10">
    <property type="entry name" value="SET domain"/>
    <property type="match status" value="1"/>
</dbReference>
<dbReference type="GO" id="GO:0005694">
    <property type="term" value="C:chromosome"/>
    <property type="evidence" value="ECO:0007669"/>
    <property type="project" value="UniProtKB-SubCell"/>
</dbReference>
<dbReference type="SMART" id="SM00456">
    <property type="entry name" value="WW"/>
    <property type="match status" value="1"/>
</dbReference>
<dbReference type="OrthoDB" id="422362at2759"/>
<dbReference type="PROSITE" id="PS51215">
    <property type="entry name" value="AWS"/>
    <property type="match status" value="1"/>
</dbReference>
<feature type="domain" description="AWS" evidence="20">
    <location>
        <begin position="55"/>
        <end position="111"/>
    </location>
</feature>
<dbReference type="GO" id="GO:0060195">
    <property type="term" value="P:negative regulation of antisense RNA transcription"/>
    <property type="evidence" value="ECO:0007669"/>
    <property type="project" value="EnsemblFungi"/>
</dbReference>
<dbReference type="InParanoid" id="G3AM54"/>
<keyword evidence="10" id="KW-0949">S-adenosyl-L-methionine</keyword>
<organism evidence="22">
    <name type="scientific">Spathaspora passalidarum (strain NRRL Y-27907 / 11-Y1)</name>
    <dbReference type="NCBI Taxonomy" id="619300"/>
    <lineage>
        <taxon>Eukaryota</taxon>
        <taxon>Fungi</taxon>
        <taxon>Dikarya</taxon>
        <taxon>Ascomycota</taxon>
        <taxon>Saccharomycotina</taxon>
        <taxon>Pichiomycetes</taxon>
        <taxon>Debaryomycetaceae</taxon>
        <taxon>Spathaspora</taxon>
    </lineage>
</organism>
<feature type="region of interest" description="Disordered" evidence="16">
    <location>
        <begin position="571"/>
        <end position="612"/>
    </location>
</feature>
<dbReference type="PROSITE" id="PS50020">
    <property type="entry name" value="WW_DOMAIN_2"/>
    <property type="match status" value="1"/>
</dbReference>
<evidence type="ECO:0000259" key="20">
    <source>
        <dbReference type="PROSITE" id="PS51215"/>
    </source>
</evidence>
<sequence>MSDPSRESTRTPPIKQPTPQIFLDAEDKTAEALSKFTELEACTYASKQLGSSQMQEFMTCDCEEEWDGELQLNLACGEDSHCINRVTSVECMNRHCLCGNDCQNQRFQKREYAAVSVFQTELKGYGLRADLEIGEGQFIYEYTGEVIDEATFRQRMVEYDQKSFKHFYFMMLKSDSFIDATVRGSLARFVNHSCNPNAYVDKWVVGDKLRMGIFAKRKIARGEEITFDYNVDRYGAQSQPCYCGEPNCIKFMGGKTQTDAALLLPEGIADALGVSSKEEKQWLKENKHLRQQQSDDAVINEMFIKQLEITPLTESDVSKVMGALMKSQDALIIESLIQRIYLTDDKSLNVLIIKFHGYKTLSNILEKTSDEKLIQTILEILSKWPKVTRNKISSSQIEEVIKEIERKYDNETIKSLASDLLHEWSKLKMAYRIPKAKPNETPSYSRVSRSPEREEETPQSPSLDPTPSEEPLPDGWEVAYDPNTKNNYYYHRALQISRWDRPVSSVPRGPKPPTGPRPPTGPGGYKRGGSSTPTKFSEADLAEREERRMQMLKNEQYRALQEKERQLQELIEQSRELERKKQEEQQQSQQKPEKKQKTVKSSHKHDDVSVEAKWKHVLAKHVPNLIKKYEKEIGRDNLKGCARDLVNSLASKEVKIDPKSSPPKELDHHKLKKIKEFSKTFMEKFLVKYRQKHDKKRSRDSDESGSDSKRTKVATNGA</sequence>
<dbReference type="eggNOG" id="KOG4442">
    <property type="taxonomic scope" value="Eukaryota"/>
</dbReference>
<evidence type="ECO:0000259" key="17">
    <source>
        <dbReference type="PROSITE" id="PS50020"/>
    </source>
</evidence>
<dbReference type="PROSITE" id="PS50280">
    <property type="entry name" value="SET"/>
    <property type="match status" value="1"/>
</dbReference>
<dbReference type="EMBL" id="GL996501">
    <property type="protein sequence ID" value="EGW32759.1"/>
    <property type="molecule type" value="Genomic_DNA"/>
</dbReference>
<keyword evidence="6" id="KW-0158">Chromosome</keyword>
<evidence type="ECO:0000256" key="16">
    <source>
        <dbReference type="SAM" id="MobiDB-lite"/>
    </source>
</evidence>
<dbReference type="CDD" id="cd00201">
    <property type="entry name" value="WW"/>
    <property type="match status" value="1"/>
</dbReference>
<keyword evidence="22" id="KW-1185">Reference proteome</keyword>
<dbReference type="InterPro" id="IPR046341">
    <property type="entry name" value="SET_dom_sf"/>
</dbReference>
<evidence type="ECO:0000256" key="15">
    <source>
        <dbReference type="ARBA" id="ARBA00047545"/>
    </source>
</evidence>
<dbReference type="InterPro" id="IPR025788">
    <property type="entry name" value="Set2_fungi"/>
</dbReference>
<dbReference type="AlphaFoldDB" id="G3AM54"/>
<gene>
    <name evidence="21" type="ORF">SPAPADRAFT_54781</name>
</gene>
<dbReference type="HOGENOM" id="CLU_008492_1_1_1"/>
<feature type="region of interest" description="Disordered" evidence="16">
    <location>
        <begin position="500"/>
        <end position="557"/>
    </location>
</feature>
<dbReference type="Proteomes" id="UP000000709">
    <property type="component" value="Unassembled WGS sequence"/>
</dbReference>
<comment type="subcellular location">
    <subcellularLocation>
        <location evidence="3">Chromosome</location>
    </subcellularLocation>
    <subcellularLocation>
        <location evidence="2">Nucleus</location>
    </subcellularLocation>
</comment>
<dbReference type="InterPro" id="IPR038190">
    <property type="entry name" value="SRI_sf"/>
</dbReference>
<evidence type="ECO:0000256" key="12">
    <source>
        <dbReference type="ARBA" id="ARBA00023163"/>
    </source>
</evidence>
<dbReference type="InterPro" id="IPR036020">
    <property type="entry name" value="WW_dom_sf"/>
</dbReference>
<dbReference type="GO" id="GO:0140955">
    <property type="term" value="F:histone H3K36 trimethyltransferase activity"/>
    <property type="evidence" value="ECO:0007669"/>
    <property type="project" value="UniProtKB-EC"/>
</dbReference>
<dbReference type="KEGG" id="spaa:SPAPADRAFT_54781"/>
<dbReference type="SUPFAM" id="SSF82199">
    <property type="entry name" value="SET domain"/>
    <property type="match status" value="1"/>
</dbReference>
<dbReference type="PROSITE" id="PS50868">
    <property type="entry name" value="POST_SET"/>
    <property type="match status" value="1"/>
</dbReference>
<evidence type="ECO:0000259" key="19">
    <source>
        <dbReference type="PROSITE" id="PS50868"/>
    </source>
</evidence>
<comment type="function">
    <text evidence="1">Histone methyltransferase that trimethylates histone H3 'Lys-36' forming H3K36me3. Involved in transcription elongation as well as in transcription repression.</text>
</comment>
<dbReference type="GO" id="GO:0003723">
    <property type="term" value="F:RNA binding"/>
    <property type="evidence" value="ECO:0007669"/>
    <property type="project" value="EnsemblFungi"/>
</dbReference>
<dbReference type="InterPro" id="IPR013257">
    <property type="entry name" value="SRI"/>
</dbReference>
<dbReference type="SUPFAM" id="SSF47676">
    <property type="entry name" value="Conserved domain common to transcription factors TFIIS, elongin A, CRSP70"/>
    <property type="match status" value="1"/>
</dbReference>
<dbReference type="GO" id="GO:0006353">
    <property type="term" value="P:DNA-templated transcription termination"/>
    <property type="evidence" value="ECO:0007669"/>
    <property type="project" value="EnsemblFungi"/>
</dbReference>
<feature type="region of interest" description="Disordered" evidence="16">
    <location>
        <begin position="688"/>
        <end position="718"/>
    </location>
</feature>
<protein>
    <recommendedName>
        <fullName evidence="5">Histone-lysine N-methyltransferase, H3 lysine-36 specific</fullName>
        <ecNumber evidence="4">2.1.1.359</ecNumber>
    </recommendedName>
    <alternativeName>
        <fullName evidence="14">SET domain-containing protein 2</fullName>
    </alternativeName>
</protein>
<evidence type="ECO:0000256" key="1">
    <source>
        <dbReference type="ARBA" id="ARBA00003901"/>
    </source>
</evidence>
<keyword evidence="11" id="KW-0805">Transcription regulation</keyword>
<feature type="compositionally biased region" description="Basic and acidic residues" evidence="16">
    <location>
        <begin position="697"/>
        <end position="710"/>
    </location>
</feature>
<dbReference type="Pfam" id="PF17907">
    <property type="entry name" value="AWS"/>
    <property type="match status" value="1"/>
</dbReference>
<dbReference type="PROSITE" id="PS01159">
    <property type="entry name" value="WW_DOMAIN_1"/>
    <property type="match status" value="1"/>
</dbReference>
<reference evidence="21 22" key="1">
    <citation type="journal article" date="2011" name="Proc. Natl. Acad. Sci. U.S.A.">
        <title>Comparative genomics of xylose-fermenting fungi for enhanced biofuel production.</title>
        <authorList>
            <person name="Wohlbach D.J."/>
            <person name="Kuo A."/>
            <person name="Sato T.K."/>
            <person name="Potts K.M."/>
            <person name="Salamov A.A."/>
            <person name="LaButti K.M."/>
            <person name="Sun H."/>
            <person name="Clum A."/>
            <person name="Pangilinan J.L."/>
            <person name="Lindquist E.A."/>
            <person name="Lucas S."/>
            <person name="Lapidus A."/>
            <person name="Jin M."/>
            <person name="Gunawan C."/>
            <person name="Balan V."/>
            <person name="Dale B.E."/>
            <person name="Jeffries T.W."/>
            <person name="Zinkel R."/>
            <person name="Barry K.W."/>
            <person name="Grigoriev I.V."/>
            <person name="Gasch A.P."/>
        </authorList>
    </citation>
    <scope>NUCLEOTIDE SEQUENCE [LARGE SCALE GENOMIC DNA]</scope>
    <source>
        <strain evidence="22">NRRL Y-27907 / 11-Y1</strain>
    </source>
</reference>
<dbReference type="SMART" id="SM00508">
    <property type="entry name" value="PostSET"/>
    <property type="match status" value="1"/>
</dbReference>
<evidence type="ECO:0000313" key="22">
    <source>
        <dbReference type="Proteomes" id="UP000000709"/>
    </source>
</evidence>
<dbReference type="InterPro" id="IPR035441">
    <property type="entry name" value="TFIIS/LEDGF_dom_sf"/>
</dbReference>
<dbReference type="GO" id="GO:0032259">
    <property type="term" value="P:methylation"/>
    <property type="evidence" value="ECO:0007669"/>
    <property type="project" value="UniProtKB-KW"/>
</dbReference>
<dbReference type="SMART" id="SM00570">
    <property type="entry name" value="AWS"/>
    <property type="match status" value="1"/>
</dbReference>
<evidence type="ECO:0000259" key="18">
    <source>
        <dbReference type="PROSITE" id="PS50280"/>
    </source>
</evidence>
<evidence type="ECO:0000256" key="10">
    <source>
        <dbReference type="ARBA" id="ARBA00022691"/>
    </source>
</evidence>
<dbReference type="InterPro" id="IPR006560">
    <property type="entry name" value="AWS_dom"/>
</dbReference>
<evidence type="ECO:0000256" key="11">
    <source>
        <dbReference type="ARBA" id="ARBA00023015"/>
    </source>
</evidence>
<feature type="compositionally biased region" description="Pro residues" evidence="16">
    <location>
        <begin position="509"/>
        <end position="521"/>
    </location>
</feature>
<feature type="domain" description="SET" evidence="18">
    <location>
        <begin position="113"/>
        <end position="230"/>
    </location>
</feature>
<evidence type="ECO:0000256" key="8">
    <source>
        <dbReference type="ARBA" id="ARBA00022603"/>
    </source>
</evidence>
<dbReference type="GO" id="GO:0005829">
    <property type="term" value="C:cytosol"/>
    <property type="evidence" value="ECO:0007669"/>
    <property type="project" value="EnsemblFungi"/>
</dbReference>
<dbReference type="Gene3D" id="1.10.1740.100">
    <property type="entry name" value="Set2, Rpb1 interacting domain"/>
    <property type="match status" value="1"/>
</dbReference>
<dbReference type="InterPro" id="IPR017923">
    <property type="entry name" value="TFIIS_N"/>
</dbReference>
<dbReference type="FunFam" id="2.170.270.10:FF:000033">
    <property type="entry name" value="Histone-lysine N-methyltransferase"/>
    <property type="match status" value="1"/>
</dbReference>
<dbReference type="STRING" id="619300.G3AM54"/>
<dbReference type="SUPFAM" id="SSF51045">
    <property type="entry name" value="WW domain"/>
    <property type="match status" value="1"/>
</dbReference>
<dbReference type="GO" id="GO:0006354">
    <property type="term" value="P:DNA-templated transcription elongation"/>
    <property type="evidence" value="ECO:0007669"/>
    <property type="project" value="EnsemblFungi"/>
</dbReference>
<evidence type="ECO:0000256" key="9">
    <source>
        <dbReference type="ARBA" id="ARBA00022679"/>
    </source>
</evidence>
<dbReference type="InterPro" id="IPR044437">
    <property type="entry name" value="SETD2/Set2_SET"/>
</dbReference>
<dbReference type="PANTHER" id="PTHR22884">
    <property type="entry name" value="SET DOMAIN PROTEINS"/>
    <property type="match status" value="1"/>
</dbReference>
<keyword evidence="9" id="KW-0808">Transferase</keyword>
<dbReference type="OMA" id="AQSQPCY"/>
<keyword evidence="12" id="KW-0804">Transcription</keyword>
<keyword evidence="13" id="KW-0539">Nucleus</keyword>
<evidence type="ECO:0000256" key="4">
    <source>
        <dbReference type="ARBA" id="ARBA00012178"/>
    </source>
</evidence>
<evidence type="ECO:0000256" key="2">
    <source>
        <dbReference type="ARBA" id="ARBA00004123"/>
    </source>
</evidence>
<keyword evidence="8" id="KW-0489">Methyltransferase</keyword>
<dbReference type="Pfam" id="PF08711">
    <property type="entry name" value="Med26"/>
    <property type="match status" value="1"/>
</dbReference>
<name>G3AM54_SPAPN</name>
<evidence type="ECO:0000313" key="21">
    <source>
        <dbReference type="EMBL" id="EGW32759.1"/>
    </source>
</evidence>
<proteinExistence type="predicted"/>
<evidence type="ECO:0000256" key="13">
    <source>
        <dbReference type="ARBA" id="ARBA00023242"/>
    </source>
</evidence>
<evidence type="ECO:0000256" key="7">
    <source>
        <dbReference type="ARBA" id="ARBA00022491"/>
    </source>
</evidence>
<evidence type="ECO:0000256" key="5">
    <source>
        <dbReference type="ARBA" id="ARBA00018028"/>
    </source>
</evidence>
<accession>G3AM54</accession>
<feature type="domain" description="WW" evidence="17">
    <location>
        <begin position="470"/>
        <end position="504"/>
    </location>
</feature>
<dbReference type="InterPro" id="IPR003616">
    <property type="entry name" value="Post-SET_dom"/>
</dbReference>
<dbReference type="Pfam" id="PF00397">
    <property type="entry name" value="WW"/>
    <property type="match status" value="1"/>
</dbReference>
<keyword evidence="7" id="KW-0678">Repressor</keyword>
<dbReference type="FunCoup" id="G3AM54">
    <property type="interactions" value="130"/>
</dbReference>
<dbReference type="GO" id="GO:0006283">
    <property type="term" value="P:transcription-coupled nucleotide-excision repair"/>
    <property type="evidence" value="ECO:0007669"/>
    <property type="project" value="EnsemblFungi"/>
</dbReference>
<feature type="compositionally biased region" description="Basic and acidic residues" evidence="16">
    <location>
        <begin position="571"/>
        <end position="584"/>
    </location>
</feature>
<dbReference type="GO" id="GO:0030174">
    <property type="term" value="P:regulation of DNA-templated DNA replication initiation"/>
    <property type="evidence" value="ECO:0007669"/>
    <property type="project" value="EnsemblFungi"/>
</dbReference>
<feature type="domain" description="Post-SET" evidence="19">
    <location>
        <begin position="237"/>
        <end position="253"/>
    </location>
</feature>
<evidence type="ECO:0000256" key="6">
    <source>
        <dbReference type="ARBA" id="ARBA00022454"/>
    </source>
</evidence>
<dbReference type="SMART" id="SM00317">
    <property type="entry name" value="SET"/>
    <property type="match status" value="1"/>
</dbReference>
<dbReference type="GO" id="GO:0030437">
    <property type="term" value="P:ascospore formation"/>
    <property type="evidence" value="ECO:0007669"/>
    <property type="project" value="EnsemblFungi"/>
</dbReference>
<dbReference type="GeneID" id="18871885"/>
<dbReference type="Gene3D" id="2.20.70.10">
    <property type="match status" value="1"/>
</dbReference>
<dbReference type="Pfam" id="PF08236">
    <property type="entry name" value="SRI"/>
    <property type="match status" value="1"/>
</dbReference>
<comment type="catalytic activity">
    <reaction evidence="15">
        <text>L-lysyl(36)-[histone H3] + 3 S-adenosyl-L-methionine = N(6),N(6),N(6)-trimethyl-L-lysyl(36)-[histone H3] + 3 S-adenosyl-L-homocysteine + 3 H(+)</text>
        <dbReference type="Rhea" id="RHEA:60324"/>
        <dbReference type="Rhea" id="RHEA-COMP:9785"/>
        <dbReference type="Rhea" id="RHEA-COMP:15536"/>
        <dbReference type="ChEBI" id="CHEBI:15378"/>
        <dbReference type="ChEBI" id="CHEBI:29969"/>
        <dbReference type="ChEBI" id="CHEBI:57856"/>
        <dbReference type="ChEBI" id="CHEBI:59789"/>
        <dbReference type="ChEBI" id="CHEBI:61961"/>
        <dbReference type="EC" id="2.1.1.359"/>
    </reaction>
</comment>
<feature type="region of interest" description="Disordered" evidence="16">
    <location>
        <begin position="437"/>
        <end position="479"/>
    </location>
</feature>
<feature type="compositionally biased region" description="Basic and acidic residues" evidence="16">
    <location>
        <begin position="537"/>
        <end position="549"/>
    </location>
</feature>
<dbReference type="GO" id="GO:0140954">
    <property type="term" value="F:histone H3K36 dimethyltransferase activity"/>
    <property type="evidence" value="ECO:0007669"/>
    <property type="project" value="EnsemblFungi"/>
</dbReference>
<dbReference type="RefSeq" id="XP_007374274.1">
    <property type="nucleotide sequence ID" value="XM_007374212.1"/>
</dbReference>
<dbReference type="Pfam" id="PF00856">
    <property type="entry name" value="SET"/>
    <property type="match status" value="1"/>
</dbReference>
<evidence type="ECO:0000256" key="3">
    <source>
        <dbReference type="ARBA" id="ARBA00004286"/>
    </source>
</evidence>
<evidence type="ECO:0000256" key="14">
    <source>
        <dbReference type="ARBA" id="ARBA00030091"/>
    </source>
</evidence>
<dbReference type="GO" id="GO:0005634">
    <property type="term" value="C:nucleus"/>
    <property type="evidence" value="ECO:0007669"/>
    <property type="project" value="UniProtKB-SubCell"/>
</dbReference>
<dbReference type="InterPro" id="IPR001214">
    <property type="entry name" value="SET_dom"/>
</dbReference>
<dbReference type="InterPro" id="IPR050777">
    <property type="entry name" value="SET2_Histone-Lys_MeTrsfase"/>
</dbReference>
<dbReference type="CDD" id="cd19172">
    <property type="entry name" value="SET_SETD2"/>
    <property type="match status" value="1"/>
</dbReference>